<protein>
    <submittedName>
        <fullName evidence="2">Uncharacterized protein</fullName>
    </submittedName>
</protein>
<name>A0A4Y7JEP2_PAPSO</name>
<dbReference type="AlphaFoldDB" id="A0A4Y7JEP2"/>
<dbReference type="EMBL" id="CM010718">
    <property type="protein sequence ID" value="RZC58996.1"/>
    <property type="molecule type" value="Genomic_DNA"/>
</dbReference>
<proteinExistence type="predicted"/>
<dbReference type="Proteomes" id="UP000316621">
    <property type="component" value="Chromosome 4"/>
</dbReference>
<evidence type="ECO:0000313" key="3">
    <source>
        <dbReference type="Proteomes" id="UP000316621"/>
    </source>
</evidence>
<sequence length="125" mass="14363">MKTCMREYLVTGLNHRDKSPQQSDKHGWEHWLDFPSLWSFPLFPLTGYRRLFGAMGKNYYISAVAGANNGSSLVVIIITIMDFKRWEHLYEGGSKSKGRTVAMPLRPRRTFTSACIYRAFCCTTS</sequence>
<feature type="transmembrane region" description="Helical" evidence="1">
    <location>
        <begin position="59"/>
        <end position="81"/>
    </location>
</feature>
<keyword evidence="1" id="KW-0812">Transmembrane</keyword>
<dbReference type="Gramene" id="RZC58996">
    <property type="protein sequence ID" value="RZC58996"/>
    <property type="gene ID" value="C5167_006298"/>
</dbReference>
<keyword evidence="3" id="KW-1185">Reference proteome</keyword>
<organism evidence="2 3">
    <name type="scientific">Papaver somniferum</name>
    <name type="common">Opium poppy</name>
    <dbReference type="NCBI Taxonomy" id="3469"/>
    <lineage>
        <taxon>Eukaryota</taxon>
        <taxon>Viridiplantae</taxon>
        <taxon>Streptophyta</taxon>
        <taxon>Embryophyta</taxon>
        <taxon>Tracheophyta</taxon>
        <taxon>Spermatophyta</taxon>
        <taxon>Magnoliopsida</taxon>
        <taxon>Ranunculales</taxon>
        <taxon>Papaveraceae</taxon>
        <taxon>Papaveroideae</taxon>
        <taxon>Papaver</taxon>
    </lineage>
</organism>
<accession>A0A4Y7JEP2</accession>
<keyword evidence="1" id="KW-1133">Transmembrane helix</keyword>
<keyword evidence="1" id="KW-0472">Membrane</keyword>
<evidence type="ECO:0000313" key="2">
    <source>
        <dbReference type="EMBL" id="RZC58996.1"/>
    </source>
</evidence>
<evidence type="ECO:0000256" key="1">
    <source>
        <dbReference type="SAM" id="Phobius"/>
    </source>
</evidence>
<reference evidence="2 3" key="1">
    <citation type="journal article" date="2018" name="Science">
        <title>The opium poppy genome and morphinan production.</title>
        <authorList>
            <person name="Guo L."/>
            <person name="Winzer T."/>
            <person name="Yang X."/>
            <person name="Li Y."/>
            <person name="Ning Z."/>
            <person name="He Z."/>
            <person name="Teodor R."/>
            <person name="Lu Y."/>
            <person name="Bowser T.A."/>
            <person name="Graham I.A."/>
            <person name="Ye K."/>
        </authorList>
    </citation>
    <scope>NUCLEOTIDE SEQUENCE [LARGE SCALE GENOMIC DNA]</scope>
    <source>
        <strain evidence="3">cv. HN1</strain>
        <tissue evidence="2">Leaves</tissue>
    </source>
</reference>
<gene>
    <name evidence="2" type="ORF">C5167_006298</name>
</gene>